<dbReference type="SUPFAM" id="SSF51695">
    <property type="entry name" value="PLC-like phosphodiesterases"/>
    <property type="match status" value="1"/>
</dbReference>
<dbReference type="GO" id="GO:0008081">
    <property type="term" value="F:phosphoric diester hydrolase activity"/>
    <property type="evidence" value="ECO:0007669"/>
    <property type="project" value="InterPro"/>
</dbReference>
<feature type="chain" id="PRO_5002227857" evidence="1">
    <location>
        <begin position="19"/>
        <end position="296"/>
    </location>
</feature>
<comment type="caution">
    <text evidence="3">The sequence shown here is derived from an EMBL/GenBank/DDBJ whole genome shotgun (WGS) entry which is preliminary data.</text>
</comment>
<dbReference type="PANTHER" id="PTHR46211:SF14">
    <property type="entry name" value="GLYCEROPHOSPHODIESTER PHOSPHODIESTERASE"/>
    <property type="match status" value="1"/>
</dbReference>
<dbReference type="Proteomes" id="UP000032049">
    <property type="component" value="Unassembled WGS sequence"/>
</dbReference>
<dbReference type="InterPro" id="IPR017946">
    <property type="entry name" value="PLC-like_Pdiesterase_TIM-brl"/>
</dbReference>
<dbReference type="EMBL" id="JXRA01000008">
    <property type="protein sequence ID" value="KIO78616.1"/>
    <property type="molecule type" value="Genomic_DNA"/>
</dbReference>
<dbReference type="AlphaFoldDB" id="A0A0D0GVX1"/>
<name>A0A0D0GVX1_9SPHI</name>
<dbReference type="Gene3D" id="3.20.20.190">
    <property type="entry name" value="Phosphatidylinositol (PI) phosphodiesterase"/>
    <property type="match status" value="1"/>
</dbReference>
<dbReference type="GO" id="GO:0006629">
    <property type="term" value="P:lipid metabolic process"/>
    <property type="evidence" value="ECO:0007669"/>
    <property type="project" value="InterPro"/>
</dbReference>
<evidence type="ECO:0000259" key="2">
    <source>
        <dbReference type="PROSITE" id="PS51704"/>
    </source>
</evidence>
<sequence>MKYIFLIISCLAITAANAQQKIDVEAHRGGRGIMPENSIAAMLHAIDLGVRTLELDCVISQDQQVVVSHDLYMSADFMLKPDGTEISKAEEKSLLLYKMPYELIKSYDGGTKGNAAFPKQLKIKTVKPLLSVLIDSVESYVKLHRLKPVSYNIEIKSSADGDGTAHPDPELFSGLVMGVLKAKGITKRVIIQSFDTRPLVVLHQKYPKQKLSYLVANKDNFSTNLNKLGFTPDTISPYYLMIDAAFVKDAHQLKVKVLPWTVNEESSLKKMAELQVDGIISDYPDLAVTLFGNYQR</sequence>
<dbReference type="PROSITE" id="PS50007">
    <property type="entry name" value="PIPLC_X_DOMAIN"/>
    <property type="match status" value="1"/>
</dbReference>
<feature type="domain" description="GP-PDE" evidence="2">
    <location>
        <begin position="22"/>
        <end position="291"/>
    </location>
</feature>
<gene>
    <name evidence="3" type="ORF">TH53_02360</name>
</gene>
<keyword evidence="4" id="KW-1185">Reference proteome</keyword>
<dbReference type="RefSeq" id="WP_041878031.1">
    <property type="nucleotide sequence ID" value="NZ_CP157278.1"/>
</dbReference>
<dbReference type="InterPro" id="IPR030395">
    <property type="entry name" value="GP_PDE_dom"/>
</dbReference>
<reference evidence="3 4" key="1">
    <citation type="submission" date="2015-01" db="EMBL/GenBank/DDBJ databases">
        <title>Draft genome sequence of Pedobacter sp. NL19 isolated from sludge of an effluent treatment pond in an abandoned uranium mine.</title>
        <authorList>
            <person name="Santos T."/>
            <person name="Caetano T."/>
            <person name="Covas C."/>
            <person name="Cruz A."/>
            <person name="Mendo S."/>
        </authorList>
    </citation>
    <scope>NUCLEOTIDE SEQUENCE [LARGE SCALE GENOMIC DNA]</scope>
    <source>
        <strain evidence="3 4">NL19</strain>
    </source>
</reference>
<keyword evidence="1" id="KW-0732">Signal</keyword>
<proteinExistence type="predicted"/>
<accession>A0A0D0GVX1</accession>
<evidence type="ECO:0000313" key="3">
    <source>
        <dbReference type="EMBL" id="KIO78616.1"/>
    </source>
</evidence>
<dbReference type="OrthoDB" id="384721at2"/>
<feature type="signal peptide" evidence="1">
    <location>
        <begin position="1"/>
        <end position="18"/>
    </location>
</feature>
<dbReference type="STRING" id="1503925.TH53_02360"/>
<dbReference type="Pfam" id="PF03009">
    <property type="entry name" value="GDPD"/>
    <property type="match status" value="1"/>
</dbReference>
<dbReference type="PROSITE" id="PS51704">
    <property type="entry name" value="GP_PDE"/>
    <property type="match status" value="1"/>
</dbReference>
<evidence type="ECO:0000313" key="4">
    <source>
        <dbReference type="Proteomes" id="UP000032049"/>
    </source>
</evidence>
<protein>
    <submittedName>
        <fullName evidence="3">Glycerophosphodiester phosphodiesterase</fullName>
    </submittedName>
</protein>
<organism evidence="3 4">
    <name type="scientific">Pedobacter lusitanus</name>
    <dbReference type="NCBI Taxonomy" id="1503925"/>
    <lineage>
        <taxon>Bacteria</taxon>
        <taxon>Pseudomonadati</taxon>
        <taxon>Bacteroidota</taxon>
        <taxon>Sphingobacteriia</taxon>
        <taxon>Sphingobacteriales</taxon>
        <taxon>Sphingobacteriaceae</taxon>
        <taxon>Pedobacter</taxon>
    </lineage>
</organism>
<evidence type="ECO:0000256" key="1">
    <source>
        <dbReference type="SAM" id="SignalP"/>
    </source>
</evidence>
<dbReference type="PANTHER" id="PTHR46211">
    <property type="entry name" value="GLYCEROPHOSPHORYL DIESTER PHOSPHODIESTERASE"/>
    <property type="match status" value="1"/>
</dbReference>